<dbReference type="EMBL" id="LVLJ01000758">
    <property type="protein sequence ID" value="OAE32660.1"/>
    <property type="molecule type" value="Genomic_DNA"/>
</dbReference>
<evidence type="ECO:0000256" key="1">
    <source>
        <dbReference type="SAM" id="Phobius"/>
    </source>
</evidence>
<keyword evidence="1" id="KW-0472">Membrane</keyword>
<sequence>MNLTRSISCNAVVIALVILSTVIVIWGTGQVRIDEGPLRSTIGTIDHSIRLLPLRLDAIFVLTGGQTDDGGVPLWVARRLDRAVELQRSQSEPLPPIVCVGGGSGVVPPILTAEKFVMHESTSAAKYLHEKWKVSFSSLLKEWSSYDTEGNAYFALTQHAIPLGWRHIAIVTSEFHMPRSKAVFDWIFGLQGAGAGHGLLHATDPSGVVLRHDPRSQGFWLEYISVSDEGLDAEALKTRVAAEKRRLKRINGLAQRIHTLPQFHHYLFVENRIYNTAKQHIFGKDGANMTTAGGLY</sequence>
<dbReference type="InterPro" id="IPR051599">
    <property type="entry name" value="Cell_Envelope_Assoc"/>
</dbReference>
<feature type="domain" description="DUF218" evidence="2">
    <location>
        <begin position="57"/>
        <end position="187"/>
    </location>
</feature>
<dbReference type="Pfam" id="PF02698">
    <property type="entry name" value="DUF218"/>
    <property type="match status" value="1"/>
</dbReference>
<accession>A0A176WHE4</accession>
<feature type="transmembrane region" description="Helical" evidence="1">
    <location>
        <begin position="7"/>
        <end position="29"/>
    </location>
</feature>
<keyword evidence="5" id="KW-1185">Reference proteome</keyword>
<reference evidence="4 5" key="1">
    <citation type="submission" date="2016-03" db="EMBL/GenBank/DDBJ databases">
        <title>Mechanisms controlling the formation of the plant cell surface in tip-growing cells are functionally conserved among land plants.</title>
        <authorList>
            <person name="Honkanen S."/>
            <person name="Jones V.A."/>
            <person name="Morieri G."/>
            <person name="Champion C."/>
            <person name="Hetherington A.J."/>
            <person name="Kelly S."/>
            <person name="Saint-Marcoux D."/>
            <person name="Proust H."/>
            <person name="Prescott H."/>
            <person name="Dolan L."/>
        </authorList>
    </citation>
    <scope>NUCLEOTIDE SEQUENCE [LARGE SCALE GENOMIC DNA]</scope>
    <source>
        <strain evidence="5">cv. Tak-1 and cv. Tak-2</strain>
        <tissue evidence="4">Whole gametophyte</tissue>
    </source>
</reference>
<dbReference type="Gene3D" id="3.40.50.620">
    <property type="entry name" value="HUPs"/>
    <property type="match status" value="1"/>
</dbReference>
<dbReference type="Proteomes" id="UP000077202">
    <property type="component" value="Unassembled WGS sequence"/>
</dbReference>
<dbReference type="GO" id="GO:0005886">
    <property type="term" value="C:plasma membrane"/>
    <property type="evidence" value="ECO:0007669"/>
    <property type="project" value="TreeGrafter"/>
</dbReference>
<dbReference type="AlphaFoldDB" id="A0A176WHE4"/>
<dbReference type="InterPro" id="IPR014729">
    <property type="entry name" value="Rossmann-like_a/b/a_fold"/>
</dbReference>
<gene>
    <name evidence="4" type="ORF">AXG93_632s1100</name>
    <name evidence="3" type="ORF">Mp_4g03620</name>
</gene>
<dbReference type="Proteomes" id="UP001162541">
    <property type="component" value="Chromosome 4"/>
</dbReference>
<reference evidence="6" key="3">
    <citation type="journal article" date="2020" name="Curr. Biol.">
        <title>Chromatin organization in early land plants reveals an ancestral association between H3K27me3, transposons, and constitutive heterochromatin.</title>
        <authorList>
            <person name="Montgomery S.A."/>
            <person name="Tanizawa Y."/>
            <person name="Galik B."/>
            <person name="Wang N."/>
            <person name="Ito T."/>
            <person name="Mochizuki T."/>
            <person name="Akimcheva S."/>
            <person name="Bowman J.L."/>
            <person name="Cognat V."/>
            <person name="Marechal-Drouard L."/>
            <person name="Ekker H."/>
            <person name="Hong S.F."/>
            <person name="Kohchi T."/>
            <person name="Lin S.S."/>
            <person name="Liu L.D."/>
            <person name="Nakamura Y."/>
            <person name="Valeeva L.R."/>
            <person name="Shakirov E.V."/>
            <person name="Shippen D.E."/>
            <person name="Wei W.L."/>
            <person name="Yagura M."/>
            <person name="Yamaoka S."/>
            <person name="Yamato K.T."/>
            <person name="Liu C."/>
            <person name="Berger F."/>
        </authorList>
    </citation>
    <scope>NUCLEOTIDE SEQUENCE [LARGE SCALE GENOMIC DNA]</scope>
    <source>
        <strain evidence="6">Tak-1</strain>
    </source>
</reference>
<dbReference type="PANTHER" id="PTHR30336:SF20">
    <property type="entry name" value="DUF218 DOMAIN-CONTAINING PROTEIN"/>
    <property type="match status" value="1"/>
</dbReference>
<dbReference type="EMBL" id="AP019869">
    <property type="protein sequence ID" value="BBN07407.1"/>
    <property type="molecule type" value="Genomic_DNA"/>
</dbReference>
<evidence type="ECO:0000313" key="3">
    <source>
        <dbReference type="EMBL" id="BBN07407.1"/>
    </source>
</evidence>
<evidence type="ECO:0000259" key="2">
    <source>
        <dbReference type="Pfam" id="PF02698"/>
    </source>
</evidence>
<protein>
    <recommendedName>
        <fullName evidence="2">DUF218 domain-containing protein</fullName>
    </recommendedName>
</protein>
<dbReference type="InterPro" id="IPR003848">
    <property type="entry name" value="DUF218"/>
</dbReference>
<dbReference type="CDD" id="cd06259">
    <property type="entry name" value="YdcF-like"/>
    <property type="match status" value="1"/>
</dbReference>
<name>A0A176WHE4_MARPO</name>
<keyword evidence="1" id="KW-0812">Transmembrane</keyword>
<dbReference type="PANTHER" id="PTHR30336">
    <property type="entry name" value="INNER MEMBRANE PROTEIN, PROBABLE PERMEASE"/>
    <property type="match status" value="1"/>
</dbReference>
<organism evidence="4 5">
    <name type="scientific">Marchantia polymorpha subsp. ruderalis</name>
    <dbReference type="NCBI Taxonomy" id="1480154"/>
    <lineage>
        <taxon>Eukaryota</taxon>
        <taxon>Viridiplantae</taxon>
        <taxon>Streptophyta</taxon>
        <taxon>Embryophyta</taxon>
        <taxon>Marchantiophyta</taxon>
        <taxon>Marchantiopsida</taxon>
        <taxon>Marchantiidae</taxon>
        <taxon>Marchantiales</taxon>
        <taxon>Marchantiaceae</taxon>
        <taxon>Marchantia</taxon>
    </lineage>
</organism>
<keyword evidence="1" id="KW-1133">Transmembrane helix</keyword>
<evidence type="ECO:0000313" key="5">
    <source>
        <dbReference type="Proteomes" id="UP000077202"/>
    </source>
</evidence>
<reference evidence="3" key="2">
    <citation type="journal article" date="2019" name="Curr. Biol.">
        <title>Chromatin organization in early land plants reveals an ancestral association between H3K27me3, transposons, and constitutive heterochromatin.</title>
        <authorList>
            <person name="Montgomery S.A."/>
            <person name="Tanizawa Y."/>
            <person name="Galik B."/>
            <person name="Wang N."/>
            <person name="Ito T."/>
            <person name="Mochizuki T."/>
            <person name="Akimcheva S."/>
            <person name="Bowman J."/>
            <person name="Cognat V."/>
            <person name="Drouard L."/>
            <person name="Ekker H."/>
            <person name="Houng S."/>
            <person name="Kohchi T."/>
            <person name="Lin S."/>
            <person name="Liu L.D."/>
            <person name="Nakamura Y."/>
            <person name="Valeeva L.R."/>
            <person name="Shakirov E.V."/>
            <person name="Shippen D.E."/>
            <person name="Wei W."/>
            <person name="Yagura M."/>
            <person name="Yamaoka S."/>
            <person name="Yamato K.T."/>
            <person name="Liu C."/>
            <person name="Berger F."/>
        </authorList>
    </citation>
    <scope>NUCLEOTIDE SEQUENCE [LARGE SCALE GENOMIC DNA]</scope>
    <source>
        <strain evidence="3">Tak-1</strain>
    </source>
</reference>
<evidence type="ECO:0000313" key="6">
    <source>
        <dbReference type="Proteomes" id="UP001162541"/>
    </source>
</evidence>
<proteinExistence type="predicted"/>
<evidence type="ECO:0000313" key="4">
    <source>
        <dbReference type="EMBL" id="OAE32660.1"/>
    </source>
</evidence>